<dbReference type="InterPro" id="IPR018247">
    <property type="entry name" value="EF_Hand_1_Ca_BS"/>
</dbReference>
<dbReference type="AlphaFoldDB" id="A0ABD1T7P6"/>
<evidence type="ECO:0000256" key="2">
    <source>
        <dbReference type="ARBA" id="ARBA00022771"/>
    </source>
</evidence>
<gene>
    <name evidence="6" type="ORF">Fot_32402</name>
</gene>
<keyword evidence="7" id="KW-1185">Reference proteome</keyword>
<dbReference type="Pfam" id="PF13202">
    <property type="entry name" value="EF-hand_5"/>
    <property type="match status" value="2"/>
</dbReference>
<feature type="domain" description="EF-hand" evidence="5">
    <location>
        <begin position="122"/>
        <end position="157"/>
    </location>
</feature>
<protein>
    <recommendedName>
        <fullName evidence="5">EF-hand domain-containing protein</fullName>
    </recommendedName>
</protein>
<keyword evidence="3" id="KW-0862">Zinc</keyword>
<sequence length="233" mass="26166">MSNFRITSSDKSSTKSYVKENVDNRVGREPHSITVCRLNCIILVKQFIQRVKELATNHTHSLLCFRRLGSSEKKELEDIGKVARAYFERSSSEEKTSARVFFGELDDNGDGKISVQEFESVTSSSHVKDLFKKLDENGDGILDFNEVLAFYYMEKTGVPGCGSCKELLLGPYFSCATCLGKGSESYDLCCDCYSGGEYSHEHSLDNFMDTRAQLKLLRDLMKNAEITPGQVII</sequence>
<evidence type="ECO:0000256" key="3">
    <source>
        <dbReference type="ARBA" id="ARBA00022833"/>
    </source>
</evidence>
<dbReference type="Proteomes" id="UP001604277">
    <property type="component" value="Unassembled WGS sequence"/>
</dbReference>
<evidence type="ECO:0000256" key="4">
    <source>
        <dbReference type="ARBA" id="ARBA00022837"/>
    </source>
</evidence>
<name>A0ABD1T7P6_9LAMI</name>
<dbReference type="Gene3D" id="1.10.238.10">
    <property type="entry name" value="EF-hand"/>
    <property type="match status" value="1"/>
</dbReference>
<dbReference type="SMART" id="SM00054">
    <property type="entry name" value="EFh"/>
    <property type="match status" value="2"/>
</dbReference>
<accession>A0ABD1T7P6</accession>
<dbReference type="EMBL" id="JBFOLJ010000009">
    <property type="protein sequence ID" value="KAL2508755.1"/>
    <property type="molecule type" value="Genomic_DNA"/>
</dbReference>
<dbReference type="PROSITE" id="PS50222">
    <property type="entry name" value="EF_HAND_2"/>
    <property type="match status" value="1"/>
</dbReference>
<dbReference type="PROSITE" id="PS00018">
    <property type="entry name" value="EF_HAND_1"/>
    <property type="match status" value="1"/>
</dbReference>
<dbReference type="InterPro" id="IPR002048">
    <property type="entry name" value="EF_hand_dom"/>
</dbReference>
<keyword evidence="1" id="KW-0479">Metal-binding</keyword>
<keyword evidence="4" id="KW-0106">Calcium</keyword>
<dbReference type="GO" id="GO:0008270">
    <property type="term" value="F:zinc ion binding"/>
    <property type="evidence" value="ECO:0007669"/>
    <property type="project" value="UniProtKB-KW"/>
</dbReference>
<keyword evidence="2" id="KW-0863">Zinc-finger</keyword>
<comment type="caution">
    <text evidence="6">The sequence shown here is derived from an EMBL/GenBank/DDBJ whole genome shotgun (WGS) entry which is preliminary data.</text>
</comment>
<reference evidence="7" key="1">
    <citation type="submission" date="2024-07" db="EMBL/GenBank/DDBJ databases">
        <title>Two chromosome-level genome assemblies of Korean endemic species Abeliophyllum distichum and Forsythia ovata (Oleaceae).</title>
        <authorList>
            <person name="Jang H."/>
        </authorList>
    </citation>
    <scope>NUCLEOTIDE SEQUENCE [LARGE SCALE GENOMIC DNA]</scope>
</reference>
<dbReference type="SUPFAM" id="SSF47473">
    <property type="entry name" value="EF-hand"/>
    <property type="match status" value="1"/>
</dbReference>
<evidence type="ECO:0000256" key="1">
    <source>
        <dbReference type="ARBA" id="ARBA00022723"/>
    </source>
</evidence>
<dbReference type="SUPFAM" id="SSF57850">
    <property type="entry name" value="RING/U-box"/>
    <property type="match status" value="1"/>
</dbReference>
<evidence type="ECO:0000313" key="7">
    <source>
        <dbReference type="Proteomes" id="UP001604277"/>
    </source>
</evidence>
<dbReference type="InterPro" id="IPR043145">
    <property type="entry name" value="Znf_ZZ_sf"/>
</dbReference>
<dbReference type="InterPro" id="IPR011992">
    <property type="entry name" value="EF-hand-dom_pair"/>
</dbReference>
<dbReference type="Gene3D" id="3.30.60.90">
    <property type="match status" value="1"/>
</dbReference>
<proteinExistence type="predicted"/>
<dbReference type="CDD" id="cd00051">
    <property type="entry name" value="EFh"/>
    <property type="match status" value="1"/>
</dbReference>
<organism evidence="6 7">
    <name type="scientific">Forsythia ovata</name>
    <dbReference type="NCBI Taxonomy" id="205694"/>
    <lineage>
        <taxon>Eukaryota</taxon>
        <taxon>Viridiplantae</taxon>
        <taxon>Streptophyta</taxon>
        <taxon>Embryophyta</taxon>
        <taxon>Tracheophyta</taxon>
        <taxon>Spermatophyta</taxon>
        <taxon>Magnoliopsida</taxon>
        <taxon>eudicotyledons</taxon>
        <taxon>Gunneridae</taxon>
        <taxon>Pentapetalae</taxon>
        <taxon>asterids</taxon>
        <taxon>lamiids</taxon>
        <taxon>Lamiales</taxon>
        <taxon>Oleaceae</taxon>
        <taxon>Forsythieae</taxon>
        <taxon>Forsythia</taxon>
    </lineage>
</organism>
<evidence type="ECO:0000313" key="6">
    <source>
        <dbReference type="EMBL" id="KAL2508755.1"/>
    </source>
</evidence>
<evidence type="ECO:0000259" key="5">
    <source>
        <dbReference type="PROSITE" id="PS50222"/>
    </source>
</evidence>